<gene>
    <name evidence="1" type="ORF">SVUK_LOCUS6317</name>
</gene>
<dbReference type="OrthoDB" id="5870103at2759"/>
<dbReference type="EMBL" id="UYYB01019859">
    <property type="protein sequence ID" value="VDM71319.1"/>
    <property type="molecule type" value="Genomic_DNA"/>
</dbReference>
<accession>A0A3P7IVX3</accession>
<sequence length="197" mass="22320">MDAALASEETMTCLSAVTMILDKLAGSKVKELHRILAFSPSSHPLVSIISQINNMEQTDERTKNVLQILDKFFQQLNDGSIDPKGLFESPRVPQIYGRALYELNKIYSKPLLLAVDGIEEARERTIKASRILVHRKHAVGTRMGSDVAKIIEAHRGKEKTVRDIIKAQMKYLEQLAAFKNCVYGERSLFRFNQILTF</sequence>
<name>A0A3P7IVX3_STRVU</name>
<proteinExistence type="predicted"/>
<evidence type="ECO:0000313" key="1">
    <source>
        <dbReference type="EMBL" id="VDM71319.1"/>
    </source>
</evidence>
<dbReference type="AlphaFoldDB" id="A0A3P7IVX3"/>
<dbReference type="Proteomes" id="UP000270094">
    <property type="component" value="Unassembled WGS sequence"/>
</dbReference>
<organism evidence="1 2">
    <name type="scientific">Strongylus vulgaris</name>
    <name type="common">Blood worm</name>
    <dbReference type="NCBI Taxonomy" id="40348"/>
    <lineage>
        <taxon>Eukaryota</taxon>
        <taxon>Metazoa</taxon>
        <taxon>Ecdysozoa</taxon>
        <taxon>Nematoda</taxon>
        <taxon>Chromadorea</taxon>
        <taxon>Rhabditida</taxon>
        <taxon>Rhabditina</taxon>
        <taxon>Rhabditomorpha</taxon>
        <taxon>Strongyloidea</taxon>
        <taxon>Strongylidae</taxon>
        <taxon>Strongylus</taxon>
    </lineage>
</organism>
<protein>
    <submittedName>
        <fullName evidence="1">Uncharacterized protein</fullName>
    </submittedName>
</protein>
<keyword evidence="2" id="KW-1185">Reference proteome</keyword>
<evidence type="ECO:0000313" key="2">
    <source>
        <dbReference type="Proteomes" id="UP000270094"/>
    </source>
</evidence>
<reference evidence="1 2" key="1">
    <citation type="submission" date="2018-11" db="EMBL/GenBank/DDBJ databases">
        <authorList>
            <consortium name="Pathogen Informatics"/>
        </authorList>
    </citation>
    <scope>NUCLEOTIDE SEQUENCE [LARGE SCALE GENOMIC DNA]</scope>
</reference>